<reference evidence="3" key="1">
    <citation type="submission" date="2020-10" db="EMBL/GenBank/DDBJ databases">
        <authorList>
            <person name="Gilroy R."/>
        </authorList>
    </citation>
    <scope>NUCLEOTIDE SEQUENCE</scope>
    <source>
        <strain evidence="3">13766</strain>
    </source>
</reference>
<dbReference type="InterPro" id="IPR018711">
    <property type="entry name" value="NAGPA"/>
</dbReference>
<dbReference type="AlphaFoldDB" id="A0A9D1K5C3"/>
<dbReference type="GO" id="GO:0016798">
    <property type="term" value="F:hydrolase activity, acting on glycosyl bonds"/>
    <property type="evidence" value="ECO:0007669"/>
    <property type="project" value="UniProtKB-KW"/>
</dbReference>
<protein>
    <submittedName>
        <fullName evidence="3">Phosphodiester glycosidase family protein</fullName>
    </submittedName>
</protein>
<evidence type="ECO:0000259" key="2">
    <source>
        <dbReference type="Pfam" id="PF09992"/>
    </source>
</evidence>
<reference evidence="3" key="2">
    <citation type="journal article" date="2021" name="PeerJ">
        <title>Extensive microbial diversity within the chicken gut microbiome revealed by metagenomics and culture.</title>
        <authorList>
            <person name="Gilroy R."/>
            <person name="Ravi A."/>
            <person name="Getino M."/>
            <person name="Pursley I."/>
            <person name="Horton D.L."/>
            <person name="Alikhan N.F."/>
            <person name="Baker D."/>
            <person name="Gharbi K."/>
            <person name="Hall N."/>
            <person name="Watson M."/>
            <person name="Adriaenssens E.M."/>
            <person name="Foster-Nyarko E."/>
            <person name="Jarju S."/>
            <person name="Secka A."/>
            <person name="Antonio M."/>
            <person name="Oren A."/>
            <person name="Chaudhuri R.R."/>
            <person name="La Ragione R."/>
            <person name="Hildebrand F."/>
            <person name="Pallen M.J."/>
        </authorList>
    </citation>
    <scope>NUCLEOTIDE SEQUENCE</scope>
    <source>
        <strain evidence="3">13766</strain>
    </source>
</reference>
<sequence length="302" mass="32482">MKKCVLTGLLLALMLCATACRGASPAPTPALDAPAQTPAPSATVQAESSQQAAAAFQAPCIDAPYDYQYLDEEKQIAIRRFSRDGITYFVADVQLTSVSQFQTALSGDSLAAVSAMAQRSGATLAINADDYGVHEYGTIIRNGTLLRAHDTTRNMLIVDENGDFSVRVDRANEDPAQLGQQLMDANVWQTFEFGPELIRDGQAVEFSPDFDVISTNPNRREPRTAIGQIGPLHYVVVVADGRQDGYSAGMTLPELQALFLELGAHTAMNLDGGGSAEMWFQGEVISQPSGGRERGVSDILFF</sequence>
<evidence type="ECO:0000256" key="1">
    <source>
        <dbReference type="SAM" id="SignalP"/>
    </source>
</evidence>
<name>A0A9D1K5C3_9FIRM</name>
<keyword evidence="1" id="KW-0732">Signal</keyword>
<feature type="chain" id="PRO_5039292005" evidence="1">
    <location>
        <begin position="20"/>
        <end position="302"/>
    </location>
</feature>
<feature type="domain" description="Phosphodiester glycosidase" evidence="2">
    <location>
        <begin position="121"/>
        <end position="301"/>
    </location>
</feature>
<dbReference type="Pfam" id="PF09992">
    <property type="entry name" value="NAGPA"/>
    <property type="match status" value="1"/>
</dbReference>
<dbReference type="Proteomes" id="UP000824140">
    <property type="component" value="Unassembled WGS sequence"/>
</dbReference>
<dbReference type="EMBL" id="DVJN01000085">
    <property type="protein sequence ID" value="HIS92186.1"/>
    <property type="molecule type" value="Genomic_DNA"/>
</dbReference>
<gene>
    <name evidence="3" type="ORF">IAA84_04130</name>
</gene>
<organism evidence="3 4">
    <name type="scientific">Candidatus Alectryocaccomicrobium excrementavium</name>
    <dbReference type="NCBI Taxonomy" id="2840668"/>
    <lineage>
        <taxon>Bacteria</taxon>
        <taxon>Bacillati</taxon>
        <taxon>Bacillota</taxon>
        <taxon>Clostridia</taxon>
        <taxon>Candidatus Alectryocaccomicrobium</taxon>
    </lineage>
</organism>
<proteinExistence type="predicted"/>
<evidence type="ECO:0000313" key="4">
    <source>
        <dbReference type="Proteomes" id="UP000824140"/>
    </source>
</evidence>
<accession>A0A9D1K5C3</accession>
<dbReference type="PANTHER" id="PTHR40446">
    <property type="entry name" value="N-ACETYLGLUCOSAMINE-1-PHOSPHODIESTER ALPHA-N-ACETYLGLUCOSAMINIDASE"/>
    <property type="match status" value="1"/>
</dbReference>
<keyword evidence="3" id="KW-0378">Hydrolase</keyword>
<comment type="caution">
    <text evidence="3">The sequence shown here is derived from an EMBL/GenBank/DDBJ whole genome shotgun (WGS) entry which is preliminary data.</text>
</comment>
<evidence type="ECO:0000313" key="3">
    <source>
        <dbReference type="EMBL" id="HIS92186.1"/>
    </source>
</evidence>
<dbReference type="PANTHER" id="PTHR40446:SF2">
    <property type="entry name" value="N-ACETYLGLUCOSAMINE-1-PHOSPHODIESTER ALPHA-N-ACETYLGLUCOSAMINIDASE"/>
    <property type="match status" value="1"/>
</dbReference>
<keyword evidence="3" id="KW-0326">Glycosidase</keyword>
<feature type="signal peptide" evidence="1">
    <location>
        <begin position="1"/>
        <end position="19"/>
    </location>
</feature>